<dbReference type="PROSITE" id="PS00455">
    <property type="entry name" value="AMP_BINDING"/>
    <property type="match status" value="1"/>
</dbReference>
<gene>
    <name evidence="4" type="ORF">SAMN04488078_10483</name>
</gene>
<organism evidence="4 5">
    <name type="scientific">Antarctobacter heliothermus</name>
    <dbReference type="NCBI Taxonomy" id="74033"/>
    <lineage>
        <taxon>Bacteria</taxon>
        <taxon>Pseudomonadati</taxon>
        <taxon>Pseudomonadota</taxon>
        <taxon>Alphaproteobacteria</taxon>
        <taxon>Rhodobacterales</taxon>
        <taxon>Roseobacteraceae</taxon>
        <taxon>Antarctobacter</taxon>
    </lineage>
</organism>
<dbReference type="RefSeq" id="WP_089279512.1">
    <property type="nucleotide sequence ID" value="NZ_FZON01000048.1"/>
</dbReference>
<dbReference type="CDD" id="cd05941">
    <property type="entry name" value="MCS"/>
    <property type="match status" value="1"/>
</dbReference>
<dbReference type="Proteomes" id="UP000198440">
    <property type="component" value="Unassembled WGS sequence"/>
</dbReference>
<feature type="domain" description="AMP-binding enzyme C-terminal" evidence="3">
    <location>
        <begin position="411"/>
        <end position="486"/>
    </location>
</feature>
<evidence type="ECO:0000259" key="3">
    <source>
        <dbReference type="Pfam" id="PF13193"/>
    </source>
</evidence>
<sequence>MSNPLYDTLLGPQSQSDKVFLHLPDGDTISYAGFVGRVAQFAGALRGLGVQPGDRVALQVEKCPDALALIFGCIQAGMIFLPLNTGYTPDEVVYFVENSGARLLVCDPSRADTLAAEAARFGAECETLGPKGGSMSTRADAAPTVAAVEQRTSNDLAAFLYTSGTTGRSKGAMLSQHNLLSNALTLVDLWRFTDTDVLLHALPIFHTHGLFVATNVILAAGGSMVFFPKLDDDALINWMPRATSLMGVPTFYTRLLDNPRFEGDVARSMRLFISGSAPLLAETHRQFEARTGHRILERYGMTETNMSTSNPYEGDRRAGTVGLPLPGVEAKVCDDTGTELPRGEIGTLEVRGPNVFQGYWQMPEKTAAELRADGFFITGDLAVMDTEGYVTIVGRGKDLIISGGFNIYPKEIEELLDGQPGVLESAVVGVPHPDFGETPVAVLVPLPGEVLDLEAVGAEVSARLARFKHPRHMELIDALPRNTMGKVQKAALRERFAGLFSG</sequence>
<dbReference type="InterPro" id="IPR025110">
    <property type="entry name" value="AMP-bd_C"/>
</dbReference>
<dbReference type="InterPro" id="IPR045851">
    <property type="entry name" value="AMP-bd_C_sf"/>
</dbReference>
<comment type="similarity">
    <text evidence="1">Belongs to the ATP-dependent AMP-binding enzyme family.</text>
</comment>
<feature type="domain" description="AMP-dependent synthetase/ligase" evidence="2">
    <location>
        <begin position="14"/>
        <end position="360"/>
    </location>
</feature>
<dbReference type="InterPro" id="IPR020845">
    <property type="entry name" value="AMP-binding_CS"/>
</dbReference>
<dbReference type="InterPro" id="IPR042099">
    <property type="entry name" value="ANL_N_sf"/>
</dbReference>
<dbReference type="EMBL" id="FZON01000048">
    <property type="protein sequence ID" value="SNS99651.1"/>
    <property type="molecule type" value="Genomic_DNA"/>
</dbReference>
<dbReference type="NCBIfam" id="NF005702">
    <property type="entry name" value="PRK07514.1"/>
    <property type="match status" value="1"/>
</dbReference>
<dbReference type="AlphaFoldDB" id="A0A239J162"/>
<name>A0A239J162_9RHOB</name>
<dbReference type="Gene3D" id="3.30.300.30">
    <property type="match status" value="1"/>
</dbReference>
<reference evidence="4 5" key="1">
    <citation type="submission" date="2017-06" db="EMBL/GenBank/DDBJ databases">
        <authorList>
            <person name="Kim H.J."/>
            <person name="Triplett B.A."/>
        </authorList>
    </citation>
    <scope>NUCLEOTIDE SEQUENCE [LARGE SCALE GENOMIC DNA]</scope>
    <source>
        <strain evidence="4 5">DSM 11445</strain>
    </source>
</reference>
<accession>A0A239J162</accession>
<evidence type="ECO:0000313" key="4">
    <source>
        <dbReference type="EMBL" id="SNS99651.1"/>
    </source>
</evidence>
<dbReference type="PANTHER" id="PTHR43201:SF8">
    <property type="entry name" value="ACYL-COA SYNTHETASE FAMILY MEMBER 3"/>
    <property type="match status" value="1"/>
</dbReference>
<dbReference type="InterPro" id="IPR000873">
    <property type="entry name" value="AMP-dep_synth/lig_dom"/>
</dbReference>
<evidence type="ECO:0000313" key="5">
    <source>
        <dbReference type="Proteomes" id="UP000198440"/>
    </source>
</evidence>
<protein>
    <submittedName>
        <fullName evidence="4">Malonyl-CoA/methylmalonyl-CoA synthetase</fullName>
    </submittedName>
</protein>
<dbReference type="PANTHER" id="PTHR43201">
    <property type="entry name" value="ACYL-COA SYNTHETASE"/>
    <property type="match status" value="1"/>
</dbReference>
<dbReference type="OrthoDB" id="9803968at2"/>
<dbReference type="SUPFAM" id="SSF56801">
    <property type="entry name" value="Acetyl-CoA synthetase-like"/>
    <property type="match status" value="1"/>
</dbReference>
<dbReference type="GO" id="GO:0006631">
    <property type="term" value="P:fatty acid metabolic process"/>
    <property type="evidence" value="ECO:0007669"/>
    <property type="project" value="TreeGrafter"/>
</dbReference>
<dbReference type="Pfam" id="PF13193">
    <property type="entry name" value="AMP-binding_C"/>
    <property type="match status" value="1"/>
</dbReference>
<evidence type="ECO:0000259" key="2">
    <source>
        <dbReference type="Pfam" id="PF00501"/>
    </source>
</evidence>
<dbReference type="GO" id="GO:0031956">
    <property type="term" value="F:medium-chain fatty acid-CoA ligase activity"/>
    <property type="evidence" value="ECO:0007669"/>
    <property type="project" value="TreeGrafter"/>
</dbReference>
<evidence type="ECO:0000256" key="1">
    <source>
        <dbReference type="ARBA" id="ARBA00006432"/>
    </source>
</evidence>
<proteinExistence type="inferred from homology"/>
<dbReference type="Pfam" id="PF00501">
    <property type="entry name" value="AMP-binding"/>
    <property type="match status" value="1"/>
</dbReference>
<dbReference type="Gene3D" id="3.40.50.12780">
    <property type="entry name" value="N-terminal domain of ligase-like"/>
    <property type="match status" value="1"/>
</dbReference>